<evidence type="ECO:0000313" key="3">
    <source>
        <dbReference type="Proteomes" id="UP001152562"/>
    </source>
</evidence>
<organism evidence="2 3">
    <name type="scientific">Pieris brassicae</name>
    <name type="common">White butterfly</name>
    <name type="synonym">Large white butterfly</name>
    <dbReference type="NCBI Taxonomy" id="7116"/>
    <lineage>
        <taxon>Eukaryota</taxon>
        <taxon>Metazoa</taxon>
        <taxon>Ecdysozoa</taxon>
        <taxon>Arthropoda</taxon>
        <taxon>Hexapoda</taxon>
        <taxon>Insecta</taxon>
        <taxon>Pterygota</taxon>
        <taxon>Neoptera</taxon>
        <taxon>Endopterygota</taxon>
        <taxon>Lepidoptera</taxon>
        <taxon>Glossata</taxon>
        <taxon>Ditrysia</taxon>
        <taxon>Papilionoidea</taxon>
        <taxon>Pieridae</taxon>
        <taxon>Pierinae</taxon>
        <taxon>Pieris</taxon>
    </lineage>
</organism>
<dbReference type="AlphaFoldDB" id="A0A9P0X4S6"/>
<protein>
    <submittedName>
        <fullName evidence="2">Uncharacterized protein</fullName>
    </submittedName>
</protein>
<name>A0A9P0X4S6_PIEBR</name>
<sequence length="94" mass="10443">MDRQGRLQTKSHLDGTNTGETAEQRLGSGSFRCLSKGMQNITKLRGTLLRYVEKDSLTRISCTVNPSVQLSFPRKHKITPHPLSRPTLATAHAI</sequence>
<keyword evidence="3" id="KW-1185">Reference proteome</keyword>
<accession>A0A9P0X4S6</accession>
<evidence type="ECO:0000256" key="1">
    <source>
        <dbReference type="SAM" id="MobiDB-lite"/>
    </source>
</evidence>
<gene>
    <name evidence="2" type="ORF">PIBRA_LOCUS2080</name>
</gene>
<feature type="region of interest" description="Disordered" evidence="1">
    <location>
        <begin position="1"/>
        <end position="29"/>
    </location>
</feature>
<dbReference type="Proteomes" id="UP001152562">
    <property type="component" value="Unassembled WGS sequence"/>
</dbReference>
<proteinExistence type="predicted"/>
<comment type="caution">
    <text evidence="2">The sequence shown here is derived from an EMBL/GenBank/DDBJ whole genome shotgun (WGS) entry which is preliminary data.</text>
</comment>
<reference evidence="2" key="1">
    <citation type="submission" date="2022-05" db="EMBL/GenBank/DDBJ databases">
        <authorList>
            <person name="Okamura Y."/>
        </authorList>
    </citation>
    <scope>NUCLEOTIDE SEQUENCE</scope>
</reference>
<dbReference type="EMBL" id="CALOZG010000002">
    <property type="protein sequence ID" value="CAH3986120.1"/>
    <property type="molecule type" value="Genomic_DNA"/>
</dbReference>
<evidence type="ECO:0000313" key="2">
    <source>
        <dbReference type="EMBL" id="CAH3986120.1"/>
    </source>
</evidence>
<feature type="compositionally biased region" description="Polar residues" evidence="1">
    <location>
        <begin position="1"/>
        <end position="21"/>
    </location>
</feature>